<dbReference type="Proteomes" id="UP000434639">
    <property type="component" value="Unassembled WGS sequence"/>
</dbReference>
<evidence type="ECO:0000313" key="1">
    <source>
        <dbReference type="EMBL" id="MTH55807.1"/>
    </source>
</evidence>
<dbReference type="EMBL" id="WMIB01000050">
    <property type="protein sequence ID" value="MTH55807.1"/>
    <property type="molecule type" value="Genomic_DNA"/>
</dbReference>
<protein>
    <submittedName>
        <fullName evidence="1">Transposase</fullName>
    </submittedName>
</protein>
<organism evidence="1 2">
    <name type="scientific">Metabacillus mangrovi</name>
    <dbReference type="NCBI Taxonomy" id="1491830"/>
    <lineage>
        <taxon>Bacteria</taxon>
        <taxon>Bacillati</taxon>
        <taxon>Bacillota</taxon>
        <taxon>Bacilli</taxon>
        <taxon>Bacillales</taxon>
        <taxon>Bacillaceae</taxon>
        <taxon>Metabacillus</taxon>
    </lineage>
</organism>
<accession>A0A7X2S9N3</accession>
<dbReference type="AlphaFoldDB" id="A0A7X2S9N3"/>
<dbReference type="GO" id="GO:0004803">
    <property type="term" value="F:transposase activity"/>
    <property type="evidence" value="ECO:0007669"/>
    <property type="project" value="InterPro"/>
</dbReference>
<reference evidence="1 2" key="1">
    <citation type="journal article" date="2017" name="Int. J. Syst. Evol. Microbiol.">
        <title>Bacillus mangrovi sp. nov., isolated from a sediment sample from a mangrove forest.</title>
        <authorList>
            <person name="Gupta V."/>
            <person name="Singh P.K."/>
            <person name="Korpole S."/>
            <person name="Tanuku N.R.S."/>
            <person name="Pinnaka A.K."/>
        </authorList>
    </citation>
    <scope>NUCLEOTIDE SEQUENCE [LARGE SCALE GENOMIC DNA]</scope>
    <source>
        <strain evidence="1 2">KCTC 33872</strain>
    </source>
</reference>
<comment type="caution">
    <text evidence="1">The sequence shown here is derived from an EMBL/GenBank/DDBJ whole genome shotgun (WGS) entry which is preliminary data.</text>
</comment>
<name>A0A7X2S9N3_9BACI</name>
<dbReference type="GO" id="GO:0003677">
    <property type="term" value="F:DNA binding"/>
    <property type="evidence" value="ECO:0007669"/>
    <property type="project" value="InterPro"/>
</dbReference>
<sequence>MKRKNGPIEDVKKKYVRMALESGNTAFLARKLAVSPSTLSGWVRQYRDEVELEMKMEGVTPLSETSGTDEIQKKYDQAMKLLGEKELEVEMLREIIKKKSKP</sequence>
<dbReference type="OrthoDB" id="1707197at2"/>
<dbReference type="InterPro" id="IPR009057">
    <property type="entry name" value="Homeodomain-like_sf"/>
</dbReference>
<dbReference type="SUPFAM" id="SSF46689">
    <property type="entry name" value="Homeodomain-like"/>
    <property type="match status" value="1"/>
</dbReference>
<keyword evidence="2" id="KW-1185">Reference proteome</keyword>
<dbReference type="GO" id="GO:0006313">
    <property type="term" value="P:DNA transposition"/>
    <property type="evidence" value="ECO:0007669"/>
    <property type="project" value="InterPro"/>
</dbReference>
<proteinExistence type="predicted"/>
<gene>
    <name evidence="1" type="ORF">GKZ89_20745</name>
</gene>
<evidence type="ECO:0000313" key="2">
    <source>
        <dbReference type="Proteomes" id="UP000434639"/>
    </source>
</evidence>